<sequence length="167" mass="18534">MSPTTLLDRDPLTLPVAEVIPHREPFLLLDSVSAGVPGEWVTAHYRVREDNPVFRGHFPDEPVFPGVLLLENMAQAACWVMAAAEPGQGGLYVLVRVTQSTFHQMVRPGDQLETRARLSRRLERFSQFDCEVSVGGHRVASAELLVSRRDKAVSAPAPQPAVWREAQ</sequence>
<evidence type="ECO:0000313" key="3">
    <source>
        <dbReference type="Proteomes" id="UP001156836"/>
    </source>
</evidence>
<dbReference type="SUPFAM" id="SSF54637">
    <property type="entry name" value="Thioesterase/thiol ester dehydrase-isomerase"/>
    <property type="match status" value="1"/>
</dbReference>
<reference evidence="3" key="1">
    <citation type="journal article" date="2019" name="Int. J. Syst. Evol. Microbiol.">
        <title>The Global Catalogue of Microorganisms (GCM) 10K type strain sequencing project: providing services to taxonomists for standard genome sequencing and annotation.</title>
        <authorList>
            <consortium name="The Broad Institute Genomics Platform"/>
            <consortium name="The Broad Institute Genome Sequencing Center for Infectious Disease"/>
            <person name="Wu L."/>
            <person name="Ma J."/>
        </authorList>
    </citation>
    <scope>NUCLEOTIDE SEQUENCE [LARGE SCALE GENOMIC DNA]</scope>
    <source>
        <strain evidence="3">NBRC 104970</strain>
    </source>
</reference>
<dbReference type="PANTHER" id="PTHR30272">
    <property type="entry name" value="3-HYDROXYACYL-[ACYL-CARRIER-PROTEIN] DEHYDRATASE"/>
    <property type="match status" value="1"/>
</dbReference>
<dbReference type="NCBIfam" id="NF000582">
    <property type="entry name" value="PRK00006.1"/>
    <property type="match status" value="1"/>
</dbReference>
<accession>A0ABQ6BWI5</accession>
<name>A0ABQ6BWI5_9NEIS</name>
<comment type="caution">
    <text evidence="2">The sequence shown here is derived from an EMBL/GenBank/DDBJ whole genome shotgun (WGS) entry which is preliminary data.</text>
</comment>
<evidence type="ECO:0000313" key="2">
    <source>
        <dbReference type="EMBL" id="GLS06330.1"/>
    </source>
</evidence>
<dbReference type="InterPro" id="IPR013114">
    <property type="entry name" value="FabA_FabZ"/>
</dbReference>
<keyword evidence="1" id="KW-0456">Lyase</keyword>
<dbReference type="Pfam" id="PF07977">
    <property type="entry name" value="FabA"/>
    <property type="match status" value="1"/>
</dbReference>
<organism evidence="2 3">
    <name type="scientific">Chitiniphilus shinanonensis</name>
    <dbReference type="NCBI Taxonomy" id="553088"/>
    <lineage>
        <taxon>Bacteria</taxon>
        <taxon>Pseudomonadati</taxon>
        <taxon>Pseudomonadota</taxon>
        <taxon>Betaproteobacteria</taxon>
        <taxon>Neisseriales</taxon>
        <taxon>Chitinibacteraceae</taxon>
        <taxon>Chitiniphilus</taxon>
    </lineage>
</organism>
<dbReference type="PANTHER" id="PTHR30272:SF1">
    <property type="entry name" value="3-HYDROXYACYL-[ACYL-CARRIER-PROTEIN] DEHYDRATASE"/>
    <property type="match status" value="1"/>
</dbReference>
<gene>
    <name evidence="2" type="primary">fabZ_2</name>
    <name evidence="2" type="ORF">GCM10007860_35100</name>
</gene>
<proteinExistence type="predicted"/>
<dbReference type="Proteomes" id="UP001156836">
    <property type="component" value="Unassembled WGS sequence"/>
</dbReference>
<dbReference type="CDD" id="cd01288">
    <property type="entry name" value="FabZ"/>
    <property type="match status" value="1"/>
</dbReference>
<dbReference type="EMBL" id="BSOZ01000140">
    <property type="protein sequence ID" value="GLS06330.1"/>
    <property type="molecule type" value="Genomic_DNA"/>
</dbReference>
<evidence type="ECO:0000256" key="1">
    <source>
        <dbReference type="ARBA" id="ARBA00023239"/>
    </source>
</evidence>
<dbReference type="InterPro" id="IPR029069">
    <property type="entry name" value="HotDog_dom_sf"/>
</dbReference>
<dbReference type="Gene3D" id="3.10.129.10">
    <property type="entry name" value="Hotdog Thioesterase"/>
    <property type="match status" value="1"/>
</dbReference>
<keyword evidence="3" id="KW-1185">Reference proteome</keyword>
<protein>
    <submittedName>
        <fullName evidence="2">3-hydroxyacyl-[acyl-carrier-protein] dehydratase FabZ</fullName>
    </submittedName>
</protein>
<dbReference type="RefSeq" id="WP_018746414.1">
    <property type="nucleotide sequence ID" value="NZ_BSOZ01000140.1"/>
</dbReference>